<evidence type="ECO:0000313" key="1">
    <source>
        <dbReference type="EMBL" id="MCX2973722.1"/>
    </source>
</evidence>
<gene>
    <name evidence="1" type="ORF">EYC87_09050</name>
</gene>
<comment type="caution">
    <text evidence="1">The sequence shown here is derived from an EMBL/GenBank/DDBJ whole genome shotgun (WGS) entry which is preliminary data.</text>
</comment>
<dbReference type="PROSITE" id="PS51257">
    <property type="entry name" value="PROKAR_LIPOPROTEIN"/>
    <property type="match status" value="1"/>
</dbReference>
<proteinExistence type="predicted"/>
<accession>A0ABT3SUR4</accession>
<dbReference type="Proteomes" id="UP001143307">
    <property type="component" value="Unassembled WGS sequence"/>
</dbReference>
<reference evidence="1" key="1">
    <citation type="submission" date="2019-02" db="EMBL/GenBank/DDBJ databases">
        <authorList>
            <person name="Li S.-H."/>
        </authorList>
    </citation>
    <scope>NUCLEOTIDE SEQUENCE</scope>
    <source>
        <strain evidence="1">IMCC8485</strain>
    </source>
</reference>
<name>A0ABT3SUR4_9GAMM</name>
<dbReference type="Pfam" id="PF19795">
    <property type="entry name" value="DUF6279"/>
    <property type="match status" value="1"/>
</dbReference>
<dbReference type="EMBL" id="SHNP01000003">
    <property type="protein sequence ID" value="MCX2973722.1"/>
    <property type="molecule type" value="Genomic_DNA"/>
</dbReference>
<evidence type="ECO:0000313" key="2">
    <source>
        <dbReference type="Proteomes" id="UP001143307"/>
    </source>
</evidence>
<sequence length="280" mass="33508">MTQMIRNALLFVLLLALVGCSSTTFVYNRLDFIIPWYMGKYVGLDRDQKTFLDDQLQPFLNWHRTEELPAYLLLLDGMEQTLDAEVSQAQVAEIATQFEDAWDRIEWRALEWMLALGEELSREQLEEFTENLREKQVEYEEEYLPRTDEEYRQEAYENLEDSVQDFMGRLDSEQRGYLDQAAQDMRRADTIWLRERAEWLERREVLLQREEGWQQGIRDALATREQTTSAEYLEIFEHNSQVIFRALAQVANVRSDKQDRRLRKKLADFREDIESLIARR</sequence>
<keyword evidence="2" id="KW-1185">Reference proteome</keyword>
<protein>
    <recommendedName>
        <fullName evidence="3">Lipoprotein</fullName>
    </recommendedName>
</protein>
<organism evidence="1 2">
    <name type="scientific">Candidatus Seongchinamella marina</name>
    <dbReference type="NCBI Taxonomy" id="2518990"/>
    <lineage>
        <taxon>Bacteria</taxon>
        <taxon>Pseudomonadati</taxon>
        <taxon>Pseudomonadota</taxon>
        <taxon>Gammaproteobacteria</taxon>
        <taxon>Cellvibrionales</taxon>
        <taxon>Halieaceae</taxon>
        <taxon>Seongchinamella</taxon>
    </lineage>
</organism>
<dbReference type="InterPro" id="IPR016875">
    <property type="entry name" value="UCP028200"/>
</dbReference>
<dbReference type="PIRSF" id="PIRSF028200">
    <property type="entry name" value="UCP028200"/>
    <property type="match status" value="1"/>
</dbReference>
<evidence type="ECO:0008006" key="3">
    <source>
        <dbReference type="Google" id="ProtNLM"/>
    </source>
</evidence>